<gene>
    <name evidence="1" type="ORF">COLO4_27227</name>
</gene>
<dbReference type="STRING" id="93759.A0A1R3HSI8"/>
<sequence>MTKALYHWSSSILRRKTAEEISKAELQSSESTVAKTRSLWPSVLRWIPTSTDRIIAAEKRLLSLVK</sequence>
<proteinExistence type="predicted"/>
<dbReference type="OrthoDB" id="7457040at2759"/>
<accession>A0A1R3HSI8</accession>
<comment type="caution">
    <text evidence="1">The sequence shown here is derived from an EMBL/GenBank/DDBJ whole genome shotgun (WGS) entry which is preliminary data.</text>
</comment>
<evidence type="ECO:0000313" key="2">
    <source>
        <dbReference type="Proteomes" id="UP000187203"/>
    </source>
</evidence>
<reference evidence="2" key="1">
    <citation type="submission" date="2013-09" db="EMBL/GenBank/DDBJ databases">
        <title>Corchorus olitorius genome sequencing.</title>
        <authorList>
            <person name="Alam M."/>
            <person name="Haque M.S."/>
            <person name="Islam M.S."/>
            <person name="Emdad E.M."/>
            <person name="Islam M.M."/>
            <person name="Ahmed B."/>
            <person name="Halim A."/>
            <person name="Hossen Q.M.M."/>
            <person name="Hossain M.Z."/>
            <person name="Ahmed R."/>
            <person name="Khan M.M."/>
            <person name="Islam R."/>
            <person name="Rashid M.M."/>
            <person name="Khan S.A."/>
            <person name="Rahman M.S."/>
            <person name="Alam M."/>
            <person name="Yahiya A.S."/>
            <person name="Khan M.S."/>
            <person name="Azam M.S."/>
            <person name="Haque T."/>
            <person name="Lashkar M.Z.H."/>
            <person name="Akhand A.I."/>
            <person name="Morshed G."/>
            <person name="Roy S."/>
            <person name="Uddin K.S."/>
            <person name="Rabeya T."/>
            <person name="Hossain A.S."/>
            <person name="Chowdhury A."/>
            <person name="Snigdha A.R."/>
            <person name="Mortoza M.S."/>
            <person name="Matin S.A."/>
            <person name="Hoque S.M.E."/>
            <person name="Islam M.K."/>
            <person name="Roy D.K."/>
            <person name="Haider R."/>
            <person name="Moosa M.M."/>
            <person name="Elias S.M."/>
            <person name="Hasan A.M."/>
            <person name="Jahan S."/>
            <person name="Shafiuddin M."/>
            <person name="Mahmood N."/>
            <person name="Shommy N.S."/>
        </authorList>
    </citation>
    <scope>NUCLEOTIDE SEQUENCE [LARGE SCALE GENOMIC DNA]</scope>
    <source>
        <strain evidence="2">cv. O-4</strain>
    </source>
</reference>
<evidence type="ECO:0000313" key="1">
    <source>
        <dbReference type="EMBL" id="OMO73170.1"/>
    </source>
</evidence>
<dbReference type="Proteomes" id="UP000187203">
    <property type="component" value="Unassembled WGS sequence"/>
</dbReference>
<dbReference type="EMBL" id="AWUE01019507">
    <property type="protein sequence ID" value="OMO73170.1"/>
    <property type="molecule type" value="Genomic_DNA"/>
</dbReference>
<name>A0A1R3HSI8_9ROSI</name>
<dbReference type="AlphaFoldDB" id="A0A1R3HSI8"/>
<keyword evidence="2" id="KW-1185">Reference proteome</keyword>
<protein>
    <submittedName>
        <fullName evidence="1">Uncharacterized protein</fullName>
    </submittedName>
</protein>
<organism evidence="1 2">
    <name type="scientific">Corchorus olitorius</name>
    <dbReference type="NCBI Taxonomy" id="93759"/>
    <lineage>
        <taxon>Eukaryota</taxon>
        <taxon>Viridiplantae</taxon>
        <taxon>Streptophyta</taxon>
        <taxon>Embryophyta</taxon>
        <taxon>Tracheophyta</taxon>
        <taxon>Spermatophyta</taxon>
        <taxon>Magnoliopsida</taxon>
        <taxon>eudicotyledons</taxon>
        <taxon>Gunneridae</taxon>
        <taxon>Pentapetalae</taxon>
        <taxon>rosids</taxon>
        <taxon>malvids</taxon>
        <taxon>Malvales</taxon>
        <taxon>Malvaceae</taxon>
        <taxon>Grewioideae</taxon>
        <taxon>Apeibeae</taxon>
        <taxon>Corchorus</taxon>
    </lineage>
</organism>